<dbReference type="InterPro" id="IPR000742">
    <property type="entry name" value="EGF"/>
</dbReference>
<dbReference type="PANTHER" id="PTHR24042:SF5">
    <property type="entry name" value="EGF-LIKE CALCIUM-BINDING DOMAIN-CONTAINING PROTEIN"/>
    <property type="match status" value="1"/>
</dbReference>
<keyword evidence="3" id="KW-0677">Repeat</keyword>
<keyword evidence="2" id="KW-0732">Signal</keyword>
<feature type="domain" description="EGF-like" evidence="7">
    <location>
        <begin position="94"/>
        <end position="132"/>
    </location>
</feature>
<feature type="non-terminal residue" evidence="8">
    <location>
        <position position="1"/>
    </location>
</feature>
<comment type="caution">
    <text evidence="8">The sequence shown here is derived from an EMBL/GenBank/DDBJ whole genome shotgun (WGS) entry which is preliminary data.</text>
</comment>
<dbReference type="PROSITE" id="PS00010">
    <property type="entry name" value="ASX_HYDROXYL"/>
    <property type="match status" value="2"/>
</dbReference>
<name>A0AAU9X8R8_9CNID</name>
<dbReference type="InterPro" id="IPR018097">
    <property type="entry name" value="EGF_Ca-bd_CS"/>
</dbReference>
<feature type="disulfide bond" evidence="6">
    <location>
        <begin position="122"/>
        <end position="131"/>
    </location>
</feature>
<dbReference type="PROSITE" id="PS01186">
    <property type="entry name" value="EGF_2"/>
    <property type="match status" value="3"/>
</dbReference>
<dbReference type="Pfam" id="PF00008">
    <property type="entry name" value="EGF"/>
    <property type="match status" value="1"/>
</dbReference>
<evidence type="ECO:0000313" key="8">
    <source>
        <dbReference type="EMBL" id="CAH3140761.1"/>
    </source>
</evidence>
<sequence>QPGRDHDQGRYLEFKSSKTFDSERLKNHLIREVEVRDREFCGVLCYMEPNCVSYNLEKEPSANNEMHTCELNNSTHEGHEVDLVKSPSFVYQGAKSACVRNPCKNNSTCQSGFTAKGFRCLCADGFNGQICDKDDDECVVGERTCSADALCTNTKGSYNCKCKPGYSGDGWSCMDINECTERLSNCSTDAVCKNTKGAYNCSCKPGYSGDGQTCEGEFVRAQKTLKDIHDDQPKNISEGL</sequence>
<dbReference type="PROSITE" id="PS01187">
    <property type="entry name" value="EGF_CA"/>
    <property type="match status" value="1"/>
</dbReference>
<dbReference type="Gene3D" id="2.10.25.10">
    <property type="entry name" value="Laminin"/>
    <property type="match status" value="3"/>
</dbReference>
<dbReference type="FunFam" id="2.10.25.10:FF:000038">
    <property type="entry name" value="Fibrillin 2"/>
    <property type="match status" value="2"/>
</dbReference>
<dbReference type="InterPro" id="IPR024731">
    <property type="entry name" value="NELL2-like_EGF"/>
</dbReference>
<dbReference type="EMBL" id="CALNXJ010000034">
    <property type="protein sequence ID" value="CAH3140761.1"/>
    <property type="molecule type" value="Genomic_DNA"/>
</dbReference>
<organism evidence="8 9">
    <name type="scientific">Pocillopora meandrina</name>
    <dbReference type="NCBI Taxonomy" id="46732"/>
    <lineage>
        <taxon>Eukaryota</taxon>
        <taxon>Metazoa</taxon>
        <taxon>Cnidaria</taxon>
        <taxon>Anthozoa</taxon>
        <taxon>Hexacorallia</taxon>
        <taxon>Scleractinia</taxon>
        <taxon>Astrocoeniina</taxon>
        <taxon>Pocilloporidae</taxon>
        <taxon>Pocillopora</taxon>
    </lineage>
</organism>
<dbReference type="GO" id="GO:0005615">
    <property type="term" value="C:extracellular space"/>
    <property type="evidence" value="ECO:0007669"/>
    <property type="project" value="TreeGrafter"/>
</dbReference>
<dbReference type="AlphaFoldDB" id="A0AAU9X8R8"/>
<feature type="disulfide bond" evidence="6">
    <location>
        <begin position="103"/>
        <end position="120"/>
    </location>
</feature>
<evidence type="ECO:0000256" key="2">
    <source>
        <dbReference type="ARBA" id="ARBA00022729"/>
    </source>
</evidence>
<evidence type="ECO:0000259" key="7">
    <source>
        <dbReference type="PROSITE" id="PS50026"/>
    </source>
</evidence>
<dbReference type="SUPFAM" id="SSF57184">
    <property type="entry name" value="Growth factor receptor domain"/>
    <property type="match status" value="1"/>
</dbReference>
<evidence type="ECO:0000256" key="6">
    <source>
        <dbReference type="PROSITE-ProRule" id="PRU00076"/>
    </source>
</evidence>
<reference evidence="8 9" key="1">
    <citation type="submission" date="2022-05" db="EMBL/GenBank/DDBJ databases">
        <authorList>
            <consortium name="Genoscope - CEA"/>
            <person name="William W."/>
        </authorList>
    </citation>
    <scope>NUCLEOTIDE SEQUENCE [LARGE SCALE GENOMIC DNA]</scope>
</reference>
<gene>
    <name evidence="8" type="ORF">PMEA_00019396</name>
</gene>
<dbReference type="PANTHER" id="PTHR24042">
    <property type="entry name" value="NEL HOMOLOG"/>
    <property type="match status" value="1"/>
</dbReference>
<keyword evidence="1 6" id="KW-0245">EGF-like domain</keyword>
<comment type="caution">
    <text evidence="6">Lacks conserved residue(s) required for the propagation of feature annotation.</text>
</comment>
<protein>
    <recommendedName>
        <fullName evidence="7">EGF-like domain-containing protein</fullName>
    </recommendedName>
</protein>
<proteinExistence type="predicted"/>
<feature type="domain" description="EGF-like" evidence="7">
    <location>
        <begin position="134"/>
        <end position="174"/>
    </location>
</feature>
<dbReference type="CDD" id="cd00054">
    <property type="entry name" value="EGF_CA"/>
    <property type="match status" value="2"/>
</dbReference>
<dbReference type="PROSITE" id="PS50026">
    <property type="entry name" value="EGF_3"/>
    <property type="match status" value="3"/>
</dbReference>
<evidence type="ECO:0000256" key="3">
    <source>
        <dbReference type="ARBA" id="ARBA00022737"/>
    </source>
</evidence>
<dbReference type="InterPro" id="IPR001881">
    <property type="entry name" value="EGF-like_Ca-bd_dom"/>
</dbReference>
<dbReference type="GO" id="GO:0005509">
    <property type="term" value="F:calcium ion binding"/>
    <property type="evidence" value="ECO:0007669"/>
    <property type="project" value="InterPro"/>
</dbReference>
<keyword evidence="9" id="KW-1185">Reference proteome</keyword>
<dbReference type="GO" id="GO:0008201">
    <property type="term" value="F:heparin binding"/>
    <property type="evidence" value="ECO:0007669"/>
    <property type="project" value="TreeGrafter"/>
</dbReference>
<evidence type="ECO:0000256" key="1">
    <source>
        <dbReference type="ARBA" id="ARBA00022536"/>
    </source>
</evidence>
<keyword evidence="5" id="KW-0325">Glycoprotein</keyword>
<evidence type="ECO:0000256" key="4">
    <source>
        <dbReference type="ARBA" id="ARBA00023157"/>
    </source>
</evidence>
<dbReference type="Proteomes" id="UP001159428">
    <property type="component" value="Unassembled WGS sequence"/>
</dbReference>
<accession>A0AAU9X8R8</accession>
<feature type="domain" description="EGF-like" evidence="7">
    <location>
        <begin position="175"/>
        <end position="215"/>
    </location>
</feature>
<dbReference type="InterPro" id="IPR051586">
    <property type="entry name" value="PKC-binding_NELL"/>
</dbReference>
<dbReference type="Pfam" id="PF12947">
    <property type="entry name" value="EGF_3"/>
    <property type="match status" value="2"/>
</dbReference>
<dbReference type="SMART" id="SM00181">
    <property type="entry name" value="EGF"/>
    <property type="match status" value="3"/>
</dbReference>
<dbReference type="InterPro" id="IPR009030">
    <property type="entry name" value="Growth_fac_rcpt_cys_sf"/>
</dbReference>
<dbReference type="SMART" id="SM00179">
    <property type="entry name" value="EGF_CA"/>
    <property type="match status" value="3"/>
</dbReference>
<dbReference type="InterPro" id="IPR000152">
    <property type="entry name" value="EGF-type_Asp/Asn_hydroxyl_site"/>
</dbReference>
<keyword evidence="4 6" id="KW-1015">Disulfide bond</keyword>
<evidence type="ECO:0000256" key="5">
    <source>
        <dbReference type="ARBA" id="ARBA00023180"/>
    </source>
</evidence>
<evidence type="ECO:0000313" key="9">
    <source>
        <dbReference type="Proteomes" id="UP001159428"/>
    </source>
</evidence>
<dbReference type="PROSITE" id="PS00022">
    <property type="entry name" value="EGF_1"/>
    <property type="match status" value="1"/>
</dbReference>